<protein>
    <submittedName>
        <fullName evidence="1">Uncharacterized protein</fullName>
    </submittedName>
</protein>
<proteinExistence type="predicted"/>
<evidence type="ECO:0000313" key="2">
    <source>
        <dbReference type="Proteomes" id="UP001270362"/>
    </source>
</evidence>
<gene>
    <name evidence="1" type="ORF">B0T22DRAFT_512996</name>
</gene>
<dbReference type="EMBL" id="JAULSO010000002">
    <property type="protein sequence ID" value="KAK3688992.1"/>
    <property type="molecule type" value="Genomic_DNA"/>
</dbReference>
<reference evidence="1" key="1">
    <citation type="journal article" date="2023" name="Mol. Phylogenet. Evol.">
        <title>Genome-scale phylogeny and comparative genomics of the fungal order Sordariales.</title>
        <authorList>
            <person name="Hensen N."/>
            <person name="Bonometti L."/>
            <person name="Westerberg I."/>
            <person name="Brannstrom I.O."/>
            <person name="Guillou S."/>
            <person name="Cros-Aarteil S."/>
            <person name="Calhoun S."/>
            <person name="Haridas S."/>
            <person name="Kuo A."/>
            <person name="Mondo S."/>
            <person name="Pangilinan J."/>
            <person name="Riley R."/>
            <person name="LaButti K."/>
            <person name="Andreopoulos B."/>
            <person name="Lipzen A."/>
            <person name="Chen C."/>
            <person name="Yan M."/>
            <person name="Daum C."/>
            <person name="Ng V."/>
            <person name="Clum A."/>
            <person name="Steindorff A."/>
            <person name="Ohm R.A."/>
            <person name="Martin F."/>
            <person name="Silar P."/>
            <person name="Natvig D.O."/>
            <person name="Lalanne C."/>
            <person name="Gautier V."/>
            <person name="Ament-Velasquez S.L."/>
            <person name="Kruys A."/>
            <person name="Hutchinson M.I."/>
            <person name="Powell A.J."/>
            <person name="Barry K."/>
            <person name="Miller A.N."/>
            <person name="Grigoriev I.V."/>
            <person name="Debuchy R."/>
            <person name="Gladieux P."/>
            <person name="Hiltunen Thoren M."/>
            <person name="Johannesson H."/>
        </authorList>
    </citation>
    <scope>NUCLEOTIDE SEQUENCE</scope>
    <source>
        <strain evidence="1">CBS 314.62</strain>
    </source>
</reference>
<organism evidence="1 2">
    <name type="scientific">Podospora appendiculata</name>
    <dbReference type="NCBI Taxonomy" id="314037"/>
    <lineage>
        <taxon>Eukaryota</taxon>
        <taxon>Fungi</taxon>
        <taxon>Dikarya</taxon>
        <taxon>Ascomycota</taxon>
        <taxon>Pezizomycotina</taxon>
        <taxon>Sordariomycetes</taxon>
        <taxon>Sordariomycetidae</taxon>
        <taxon>Sordariales</taxon>
        <taxon>Podosporaceae</taxon>
        <taxon>Podospora</taxon>
    </lineage>
</organism>
<dbReference type="Proteomes" id="UP001270362">
    <property type="component" value="Unassembled WGS sequence"/>
</dbReference>
<keyword evidence="2" id="KW-1185">Reference proteome</keyword>
<name>A0AAE0XAF2_9PEZI</name>
<evidence type="ECO:0000313" key="1">
    <source>
        <dbReference type="EMBL" id="KAK3688992.1"/>
    </source>
</evidence>
<dbReference type="PANTHER" id="PTHR36847">
    <property type="entry name" value="AMIDOLIGASE ENZYME"/>
    <property type="match status" value="1"/>
</dbReference>
<sequence length="379" mass="42656">MAAYFPLILDPDILVEFEFDFLMAACSAKANCHPEDKRAHFVVPFLYSGDISLQTTTLGREIPQLVEYVIRSRGLGFFPPGVESRPREQQLVTVVSVARRCGRQAHASDTGTDIKWLDPRYGWLAVTVRTRRMREFDLELGEIDAMCIGLRRFAKLQIDRTCGLRVAVTNSDGLGLDLLTLKKTMTLVFLLEDSLFRLCAPYRFLPRHGDDALRVPIMFGSNLARLSEDEQLSELQPENFAIDMDLFVPNWKSLPRGVQARLNKLWGARNPDALALLFVPCSRLSSSSFGPGAEKMSVSVKIVDYAAAIEFRMFESTLDPGLAKMWAEVCAALVRKGGQKRDEYRELLKKIPEAIMRREVIQPAEMLADLGVHETVIAD</sequence>
<dbReference type="PANTHER" id="PTHR36847:SF1">
    <property type="entry name" value="AMIDOLIGASE ENZYME"/>
    <property type="match status" value="1"/>
</dbReference>
<accession>A0AAE0XAF2</accession>
<dbReference type="AlphaFoldDB" id="A0AAE0XAF2"/>
<comment type="caution">
    <text evidence="1">The sequence shown here is derived from an EMBL/GenBank/DDBJ whole genome shotgun (WGS) entry which is preliminary data.</text>
</comment>
<reference evidence="1" key="2">
    <citation type="submission" date="2023-06" db="EMBL/GenBank/DDBJ databases">
        <authorList>
            <consortium name="Lawrence Berkeley National Laboratory"/>
            <person name="Haridas S."/>
            <person name="Hensen N."/>
            <person name="Bonometti L."/>
            <person name="Westerberg I."/>
            <person name="Brannstrom I.O."/>
            <person name="Guillou S."/>
            <person name="Cros-Aarteil S."/>
            <person name="Calhoun S."/>
            <person name="Kuo A."/>
            <person name="Mondo S."/>
            <person name="Pangilinan J."/>
            <person name="Riley R."/>
            <person name="Labutti K."/>
            <person name="Andreopoulos B."/>
            <person name="Lipzen A."/>
            <person name="Chen C."/>
            <person name="Yanf M."/>
            <person name="Daum C."/>
            <person name="Ng V."/>
            <person name="Clum A."/>
            <person name="Steindorff A."/>
            <person name="Ohm R."/>
            <person name="Martin F."/>
            <person name="Silar P."/>
            <person name="Natvig D."/>
            <person name="Lalanne C."/>
            <person name="Gautier V."/>
            <person name="Ament-Velasquez S.L."/>
            <person name="Kruys A."/>
            <person name="Hutchinson M.I."/>
            <person name="Powell A.J."/>
            <person name="Barry K."/>
            <person name="Miller A.N."/>
            <person name="Grigoriev I.V."/>
            <person name="Debuchy R."/>
            <person name="Gladieux P."/>
            <person name="Thoren M.H."/>
            <person name="Johannesson H."/>
        </authorList>
    </citation>
    <scope>NUCLEOTIDE SEQUENCE</scope>
    <source>
        <strain evidence="1">CBS 314.62</strain>
    </source>
</reference>